<dbReference type="EMBL" id="JBHRUV010000017">
    <property type="protein sequence ID" value="MFC3265554.1"/>
    <property type="molecule type" value="Genomic_DNA"/>
</dbReference>
<dbReference type="PROSITE" id="PS51819">
    <property type="entry name" value="VOC"/>
    <property type="match status" value="1"/>
</dbReference>
<dbReference type="PANTHER" id="PTHR43279:SF1">
    <property type="entry name" value="CATECHOL-2,3-DIOXYGENASE"/>
    <property type="match status" value="1"/>
</dbReference>
<organism evidence="2 3">
    <name type="scientific">Camelimonas abortus</name>
    <dbReference type="NCBI Taxonomy" id="1017184"/>
    <lineage>
        <taxon>Bacteria</taxon>
        <taxon>Pseudomonadati</taxon>
        <taxon>Pseudomonadota</taxon>
        <taxon>Alphaproteobacteria</taxon>
        <taxon>Hyphomicrobiales</taxon>
        <taxon>Chelatococcaceae</taxon>
        <taxon>Camelimonas</taxon>
    </lineage>
</organism>
<dbReference type="InterPro" id="IPR037523">
    <property type="entry name" value="VOC_core"/>
</dbReference>
<dbReference type="InterPro" id="IPR029068">
    <property type="entry name" value="Glyas_Bleomycin-R_OHBP_Dase"/>
</dbReference>
<dbReference type="SUPFAM" id="SSF54593">
    <property type="entry name" value="Glyoxalase/Bleomycin resistance protein/Dihydroxybiphenyl dioxygenase"/>
    <property type="match status" value="2"/>
</dbReference>
<dbReference type="Pfam" id="PF00903">
    <property type="entry name" value="Glyoxalase"/>
    <property type="match status" value="1"/>
</dbReference>
<accession>A0ABV7LCP8</accession>
<evidence type="ECO:0000313" key="3">
    <source>
        <dbReference type="Proteomes" id="UP001595536"/>
    </source>
</evidence>
<evidence type="ECO:0000313" key="2">
    <source>
        <dbReference type="EMBL" id="MFC3265554.1"/>
    </source>
</evidence>
<sequence length="283" mass="29582">MTQHAGASATYPLRIGRVELVVHDLATVSQFYERIIGLQRLAEAGDALTLGAGGVPLLTLRHDPQARRRDPEEPGLFHTAFLLPSREDLGRWLAWAARAGAPLGGAAYHLVSEAIYLADPEGNGVEVYADQPAAQWTWRDGLVQMDTLRLDLAPLLRAPGYWSGAPAGTRVGHVHLQTGDLRAAEAFYAGVAGLDVTCRYPGAVFLASGGYHHQVAANVWNSRGAPAPARPCTGLAAFELLADGPARVAAIAARTGASPGADGVVALTDPAGVNVIIRAGAPA</sequence>
<name>A0ABV7LCP8_9HYPH</name>
<protein>
    <submittedName>
        <fullName evidence="2">VOC family protein</fullName>
    </submittedName>
</protein>
<dbReference type="PANTHER" id="PTHR43279">
    <property type="entry name" value="CATECHOL-2,3-DIOXYGENASE"/>
    <property type="match status" value="1"/>
</dbReference>
<comment type="caution">
    <text evidence="2">The sequence shown here is derived from an EMBL/GenBank/DDBJ whole genome shotgun (WGS) entry which is preliminary data.</text>
</comment>
<proteinExistence type="predicted"/>
<reference evidence="3" key="1">
    <citation type="journal article" date="2019" name="Int. J. Syst. Evol. Microbiol.">
        <title>The Global Catalogue of Microorganisms (GCM) 10K type strain sequencing project: providing services to taxonomists for standard genome sequencing and annotation.</title>
        <authorList>
            <consortium name="The Broad Institute Genomics Platform"/>
            <consortium name="The Broad Institute Genome Sequencing Center for Infectious Disease"/>
            <person name="Wu L."/>
            <person name="Ma J."/>
        </authorList>
    </citation>
    <scope>NUCLEOTIDE SEQUENCE [LARGE SCALE GENOMIC DNA]</scope>
    <source>
        <strain evidence="3">CCM 7941</strain>
    </source>
</reference>
<dbReference type="InterPro" id="IPR004360">
    <property type="entry name" value="Glyas_Fos-R_dOase_dom"/>
</dbReference>
<dbReference type="RefSeq" id="WP_376831599.1">
    <property type="nucleotide sequence ID" value="NZ_JBHLWR010000006.1"/>
</dbReference>
<dbReference type="Gene3D" id="3.10.180.10">
    <property type="entry name" value="2,3-Dihydroxybiphenyl 1,2-Dioxygenase, domain 1"/>
    <property type="match status" value="2"/>
</dbReference>
<gene>
    <name evidence="2" type="ORF">ACFOEX_04125</name>
</gene>
<keyword evidence="3" id="KW-1185">Reference proteome</keyword>
<feature type="domain" description="VOC" evidence="1">
    <location>
        <begin position="14"/>
        <end position="130"/>
    </location>
</feature>
<evidence type="ECO:0000259" key="1">
    <source>
        <dbReference type="PROSITE" id="PS51819"/>
    </source>
</evidence>
<dbReference type="Proteomes" id="UP001595536">
    <property type="component" value="Unassembled WGS sequence"/>
</dbReference>